<evidence type="ECO:0008006" key="4">
    <source>
        <dbReference type="Google" id="ProtNLM"/>
    </source>
</evidence>
<accession>A0A7K1XT90</accession>
<organism evidence="2 3">
    <name type="scientific">Hufsiella ginkgonis</name>
    <dbReference type="NCBI Taxonomy" id="2695274"/>
    <lineage>
        <taxon>Bacteria</taxon>
        <taxon>Pseudomonadati</taxon>
        <taxon>Bacteroidota</taxon>
        <taxon>Sphingobacteriia</taxon>
        <taxon>Sphingobacteriales</taxon>
        <taxon>Sphingobacteriaceae</taxon>
        <taxon>Hufsiella</taxon>
    </lineage>
</organism>
<dbReference type="EMBL" id="WVHS01000001">
    <property type="protein sequence ID" value="MXV14172.1"/>
    <property type="molecule type" value="Genomic_DNA"/>
</dbReference>
<dbReference type="RefSeq" id="WP_160905165.1">
    <property type="nucleotide sequence ID" value="NZ_WVHS01000001.1"/>
</dbReference>
<dbReference type="AlphaFoldDB" id="A0A7K1XT90"/>
<dbReference type="InterPro" id="IPR022385">
    <property type="entry name" value="Rhs_assc_core"/>
</dbReference>
<reference evidence="2 3" key="1">
    <citation type="submission" date="2019-11" db="EMBL/GenBank/DDBJ databases">
        <title>Pedobacter sp. HMF7056 Genome sequencing and assembly.</title>
        <authorList>
            <person name="Kang H."/>
            <person name="Kim H."/>
            <person name="Joh K."/>
        </authorList>
    </citation>
    <scope>NUCLEOTIDE SEQUENCE [LARGE SCALE GENOMIC DNA]</scope>
    <source>
        <strain evidence="2 3">HMF7056</strain>
    </source>
</reference>
<dbReference type="PANTHER" id="PTHR32305:SF15">
    <property type="entry name" value="PROTEIN RHSA-RELATED"/>
    <property type="match status" value="1"/>
</dbReference>
<protein>
    <recommendedName>
        <fullName evidence="4">RHS repeat-associated core domain-containing protein</fullName>
    </recommendedName>
</protein>
<dbReference type="NCBIfam" id="TIGR03696">
    <property type="entry name" value="Rhs_assc_core"/>
    <property type="match status" value="1"/>
</dbReference>
<comment type="caution">
    <text evidence="2">The sequence shown here is derived from an EMBL/GenBank/DDBJ whole genome shotgun (WGS) entry which is preliminary data.</text>
</comment>
<name>A0A7K1XT90_9SPHI</name>
<dbReference type="PANTHER" id="PTHR32305">
    <property type="match status" value="1"/>
</dbReference>
<evidence type="ECO:0000313" key="3">
    <source>
        <dbReference type="Proteomes" id="UP000451233"/>
    </source>
</evidence>
<feature type="compositionally biased region" description="Basic and acidic residues" evidence="1">
    <location>
        <begin position="238"/>
        <end position="253"/>
    </location>
</feature>
<feature type="region of interest" description="Disordered" evidence="1">
    <location>
        <begin position="224"/>
        <end position="253"/>
    </location>
</feature>
<dbReference type="Gene3D" id="2.180.10.10">
    <property type="entry name" value="RHS repeat-associated core"/>
    <property type="match status" value="1"/>
</dbReference>
<dbReference type="Proteomes" id="UP000451233">
    <property type="component" value="Unassembled WGS sequence"/>
</dbReference>
<dbReference type="InterPro" id="IPR050708">
    <property type="entry name" value="T6SS_VgrG/RHS"/>
</dbReference>
<gene>
    <name evidence="2" type="ORF">GS398_02580</name>
</gene>
<evidence type="ECO:0000256" key="1">
    <source>
        <dbReference type="SAM" id="MobiDB-lite"/>
    </source>
</evidence>
<evidence type="ECO:0000313" key="2">
    <source>
        <dbReference type="EMBL" id="MXV14172.1"/>
    </source>
</evidence>
<keyword evidence="3" id="KW-1185">Reference proteome</keyword>
<sequence>MAKKGVRDVENCLKTGSGCNKYLYNGKELQEELDGQYDYGARFYDPVVGRWNSVDPLVELGQENTSPYIYVLNNPIRLRDPDGRYPDGGEGGDDFALNGGLGYLIGNTIVNAWNSTKTLVYSAFVSADEGKKWEAGQEYSKEKGKYVSTVKQVPSEGPLGDAFGHLSDGLNVFGMYPGGGPAQSLLTKVPGAKSSAGALIRFGKEAEDTTQLAKDAAKAENAGFPHGVSTRLKPKVQGSDKLHRSAEKSEVKRFSRLSRPEKIRSITQLFCRSQLPNRLHSGLIHCLIK</sequence>
<proteinExistence type="predicted"/>